<evidence type="ECO:0008006" key="4">
    <source>
        <dbReference type="Google" id="ProtNLM"/>
    </source>
</evidence>
<proteinExistence type="predicted"/>
<dbReference type="EMBL" id="JAPDDS010000006">
    <property type="protein sequence ID" value="MCW1885551.1"/>
    <property type="molecule type" value="Genomic_DNA"/>
</dbReference>
<comment type="caution">
    <text evidence="2">The sequence shown here is derived from an EMBL/GenBank/DDBJ whole genome shotgun (WGS) entry which is preliminary data.</text>
</comment>
<gene>
    <name evidence="2" type="ORF">OKA04_12500</name>
</gene>
<reference evidence="2 3" key="1">
    <citation type="submission" date="2022-10" db="EMBL/GenBank/DDBJ databases">
        <title>Luteolibacter flavescens strain MCCC 1K03193, whole genome shotgun sequencing project.</title>
        <authorList>
            <person name="Zhao G."/>
            <person name="Shen L."/>
        </authorList>
    </citation>
    <scope>NUCLEOTIDE SEQUENCE [LARGE SCALE GENOMIC DNA]</scope>
    <source>
        <strain evidence="2 3">MCCC 1K03193</strain>
    </source>
</reference>
<feature type="compositionally biased region" description="Basic and acidic residues" evidence="1">
    <location>
        <begin position="46"/>
        <end position="63"/>
    </location>
</feature>
<name>A0ABT3FPP8_9BACT</name>
<evidence type="ECO:0000313" key="2">
    <source>
        <dbReference type="EMBL" id="MCW1885551.1"/>
    </source>
</evidence>
<feature type="compositionally biased region" description="Basic and acidic residues" evidence="1">
    <location>
        <begin position="27"/>
        <end position="37"/>
    </location>
</feature>
<accession>A0ABT3FPP8</accession>
<dbReference type="PROSITE" id="PS51257">
    <property type="entry name" value="PROKAR_LIPOPROTEIN"/>
    <property type="match status" value="1"/>
</dbReference>
<keyword evidence="3" id="KW-1185">Reference proteome</keyword>
<organism evidence="2 3">
    <name type="scientific">Luteolibacter flavescens</name>
    <dbReference type="NCBI Taxonomy" id="1859460"/>
    <lineage>
        <taxon>Bacteria</taxon>
        <taxon>Pseudomonadati</taxon>
        <taxon>Verrucomicrobiota</taxon>
        <taxon>Verrucomicrobiia</taxon>
        <taxon>Verrucomicrobiales</taxon>
        <taxon>Verrucomicrobiaceae</taxon>
        <taxon>Luteolibacter</taxon>
    </lineage>
</organism>
<evidence type="ECO:0000256" key="1">
    <source>
        <dbReference type="SAM" id="MobiDB-lite"/>
    </source>
</evidence>
<evidence type="ECO:0000313" key="3">
    <source>
        <dbReference type="Proteomes" id="UP001207930"/>
    </source>
</evidence>
<feature type="region of interest" description="Disordered" evidence="1">
    <location>
        <begin position="27"/>
        <end position="63"/>
    </location>
</feature>
<sequence length="232" mass="25031">MKHELQQWGGLALLACAIFLTVSRKPGDSGQARHEESAPADAAPRGLRESAERSRHDRGQGRVVDREELKHALLVALDSEDDAALAGYVVRHAGGDFPAVLQVVRSDAGFMPRRIQMEEALVRSWSAHDPDAAMHWAANLPEWERAETLGRVCRNAARVAPAKAMRALLGSREGEAVAGDAESVADTWAASDVDGLIRWATALPGGELRERMVAKAGEGGFVREDFGGLSHE</sequence>
<protein>
    <recommendedName>
        <fullName evidence="4">HEAT repeat domain-containing protein</fullName>
    </recommendedName>
</protein>
<dbReference type="Proteomes" id="UP001207930">
    <property type="component" value="Unassembled WGS sequence"/>
</dbReference>
<dbReference type="RefSeq" id="WP_264501507.1">
    <property type="nucleotide sequence ID" value="NZ_JAPDDS010000006.1"/>
</dbReference>